<sequence>MPELLYAGFDTLEVSFQGALKSDSLEILRNAKDEASKTREDQLIEIGPGKVDGHVPAHGMTGGYAFVFDTGFMGEQWTFMDSEDTSRWNIAVKVRAANLAAHSYQEIKARIQERLTDMGCIVLQESIRRADFAMDFLMPEDFELNQDQVVAHSHSKVSSHWGEKDAGSEKQNHPSTVFRGRKLESITIGKMPGRQVIIYNKRKAAIEKQTPFWFKVWGIAPKDTTKHVWRVEFRAGKKELKDKYNLRSFRDFEDSIGDVFVNTAKKIRYIDGTKLRSNVTRSELHPIWRAVTTTLGKNLLAFRSGLLPGQFTEIVREHQLQIYQKQIQGNAAGLAVTMGLERDNIADFLPQHISAVVSKKLSGPNNAFWDSFRRAQSRLHFLPLKPFEQN</sequence>
<comment type="caution">
    <text evidence="1">The sequence shown here is derived from an EMBL/GenBank/DDBJ whole genome shotgun (WGS) entry which is preliminary data.</text>
</comment>
<organism evidence="1 2">
    <name type="scientific">Thalassospira povalilytica</name>
    <dbReference type="NCBI Taxonomy" id="732237"/>
    <lineage>
        <taxon>Bacteria</taxon>
        <taxon>Pseudomonadati</taxon>
        <taxon>Pseudomonadota</taxon>
        <taxon>Alphaproteobacteria</taxon>
        <taxon>Rhodospirillales</taxon>
        <taxon>Thalassospiraceae</taxon>
        <taxon>Thalassospira</taxon>
    </lineage>
</organism>
<reference evidence="1" key="1">
    <citation type="submission" date="2020-12" db="EMBL/GenBank/DDBJ databases">
        <title>Oil enriched cultivation method for isolating marine PHA-producing bacteria.</title>
        <authorList>
            <person name="Zheng W."/>
            <person name="Yu S."/>
            <person name="Huang Y."/>
        </authorList>
    </citation>
    <scope>NUCLEOTIDE SEQUENCE</scope>
    <source>
        <strain evidence="1">SY-2-3</strain>
    </source>
</reference>
<proteinExistence type="predicted"/>
<dbReference type="Proteomes" id="UP000664405">
    <property type="component" value="Unassembled WGS sequence"/>
</dbReference>
<evidence type="ECO:0000313" key="2">
    <source>
        <dbReference type="Proteomes" id="UP000664405"/>
    </source>
</evidence>
<protein>
    <recommendedName>
        <fullName evidence="3">Replication protein</fullName>
    </recommendedName>
</protein>
<evidence type="ECO:0008006" key="3">
    <source>
        <dbReference type="Google" id="ProtNLM"/>
    </source>
</evidence>
<accession>A0A8I1MAT0</accession>
<dbReference type="AlphaFoldDB" id="A0A8I1MAT0"/>
<dbReference type="EMBL" id="JAEKJW010000003">
    <property type="protein sequence ID" value="MBN8198598.1"/>
    <property type="molecule type" value="Genomic_DNA"/>
</dbReference>
<evidence type="ECO:0000313" key="1">
    <source>
        <dbReference type="EMBL" id="MBN8198598.1"/>
    </source>
</evidence>
<gene>
    <name evidence="1" type="ORF">JF547_19160</name>
</gene>
<name>A0A8I1MAT0_9PROT</name>
<dbReference type="RefSeq" id="WP_206928336.1">
    <property type="nucleotide sequence ID" value="NZ_JAEKJW010000003.1"/>
</dbReference>